<keyword evidence="8" id="KW-1185">Reference proteome</keyword>
<dbReference type="PROSITE" id="PS00392">
    <property type="entry name" value="DDC_GAD_HDC_YDC"/>
    <property type="match status" value="1"/>
</dbReference>
<dbReference type="InterPro" id="IPR015422">
    <property type="entry name" value="PyrdxlP-dep_Trfase_small"/>
</dbReference>
<reference evidence="8" key="1">
    <citation type="journal article" date="2019" name="Int. J. Syst. Evol. Microbiol.">
        <title>The Global Catalogue of Microorganisms (GCM) 10K type strain sequencing project: providing services to taxonomists for standard genome sequencing and annotation.</title>
        <authorList>
            <consortium name="The Broad Institute Genomics Platform"/>
            <consortium name="The Broad Institute Genome Sequencing Center for Infectious Disease"/>
            <person name="Wu L."/>
            <person name="Ma J."/>
        </authorList>
    </citation>
    <scope>NUCLEOTIDE SEQUENCE [LARGE SCALE GENOMIC DNA]</scope>
    <source>
        <strain evidence="8">CGMCC 4.7177</strain>
    </source>
</reference>
<dbReference type="RefSeq" id="WP_381163765.1">
    <property type="nucleotide sequence ID" value="NZ_JBHSFK010000011.1"/>
</dbReference>
<comment type="cofactor">
    <cofactor evidence="1 6">
        <name>pyridoxal 5'-phosphate</name>
        <dbReference type="ChEBI" id="CHEBI:597326"/>
    </cofactor>
</comment>
<dbReference type="InterPro" id="IPR015421">
    <property type="entry name" value="PyrdxlP-dep_Trfase_major"/>
</dbReference>
<evidence type="ECO:0000313" key="7">
    <source>
        <dbReference type="EMBL" id="MFC4501490.1"/>
    </source>
</evidence>
<dbReference type="InterPro" id="IPR015424">
    <property type="entry name" value="PyrdxlP-dep_Trfase"/>
</dbReference>
<evidence type="ECO:0000256" key="2">
    <source>
        <dbReference type="ARBA" id="ARBA00009533"/>
    </source>
</evidence>
<dbReference type="InterPro" id="IPR021115">
    <property type="entry name" value="Pyridoxal-P_BS"/>
</dbReference>
<sequence length="459" mass="47801">MHPALAADLARFPALLQSARDFAAGEVSGLAERPVAHRGAAPDPAVLPGSGTGAEGALARFAERWAPGFSGSAGPRYLGFVTGGATPASVAGDWLTAAYDQNVSGDAGSWAAALERETVAWLRELFGLGEAHSGAFVTGATVSNTVGLAIGREWVGERLGVDVSRAGASALGPVDVLSGSPHSSVAKALSVLGIGRDRLRPVPVLPGNREAVDVDALEAALAALDGRPAIVVANAGTVNTVDFDDLRAIAALRERYGFWLHVDAAFGGFAALSPVYDRLVDGLDAADSVCVDLHKWLNVPYDAAVQFTRRRDLQVRVFHNASPYLGLPSGEPDFLHLTPENSRRLRALPAWFSLVAYGRAGHREIVERNAALAAQLGEGVEALAGLRLLAPVRLNVVCFTLADDPTREGVSALAEAAAATGETFLTPTVYGGVPALRAAFSNWRTSEADVARVLAALDA</sequence>
<keyword evidence="5 6" id="KW-0456">Lyase</keyword>
<evidence type="ECO:0000256" key="1">
    <source>
        <dbReference type="ARBA" id="ARBA00001933"/>
    </source>
</evidence>
<gene>
    <name evidence="7" type="ORF">ACFPIH_18455</name>
</gene>
<evidence type="ECO:0000256" key="6">
    <source>
        <dbReference type="RuleBase" id="RU000382"/>
    </source>
</evidence>
<proteinExistence type="inferred from homology"/>
<dbReference type="InterPro" id="IPR002129">
    <property type="entry name" value="PyrdxlP-dep_de-COase"/>
</dbReference>
<dbReference type="EMBL" id="JBHSFK010000011">
    <property type="protein sequence ID" value="MFC4501490.1"/>
    <property type="molecule type" value="Genomic_DNA"/>
</dbReference>
<keyword evidence="3" id="KW-0210">Decarboxylase</keyword>
<dbReference type="Gene3D" id="3.90.1150.170">
    <property type="match status" value="1"/>
</dbReference>
<dbReference type="SUPFAM" id="SSF53383">
    <property type="entry name" value="PLP-dependent transferases"/>
    <property type="match status" value="1"/>
</dbReference>
<keyword evidence="4 6" id="KW-0663">Pyridoxal phosphate</keyword>
<dbReference type="Pfam" id="PF00282">
    <property type="entry name" value="Pyridoxal_deC"/>
    <property type="match status" value="1"/>
</dbReference>
<dbReference type="Proteomes" id="UP001595839">
    <property type="component" value="Unassembled WGS sequence"/>
</dbReference>
<accession>A0ABV9ANK9</accession>
<dbReference type="Gene3D" id="3.40.640.10">
    <property type="entry name" value="Type I PLP-dependent aspartate aminotransferase-like (Major domain)"/>
    <property type="match status" value="1"/>
</dbReference>
<comment type="caution">
    <text evidence="7">The sequence shown here is derived from an EMBL/GenBank/DDBJ whole genome shotgun (WGS) entry which is preliminary data.</text>
</comment>
<dbReference type="Gene3D" id="3.90.1150.10">
    <property type="entry name" value="Aspartate Aminotransferase, domain 1"/>
    <property type="match status" value="1"/>
</dbReference>
<dbReference type="InterPro" id="IPR010977">
    <property type="entry name" value="Aromatic_deC"/>
</dbReference>
<evidence type="ECO:0000256" key="3">
    <source>
        <dbReference type="ARBA" id="ARBA00022793"/>
    </source>
</evidence>
<evidence type="ECO:0000313" key="8">
    <source>
        <dbReference type="Proteomes" id="UP001595839"/>
    </source>
</evidence>
<protein>
    <submittedName>
        <fullName evidence="7">Pyridoxal phosphate-dependent decarboxylase family protein</fullName>
    </submittedName>
</protein>
<name>A0ABV9ANK9_9ACTN</name>
<comment type="similarity">
    <text evidence="2 6">Belongs to the group II decarboxylase family.</text>
</comment>
<dbReference type="PANTHER" id="PTHR11999:SF70">
    <property type="entry name" value="MIP05841P"/>
    <property type="match status" value="1"/>
</dbReference>
<organism evidence="7 8">
    <name type="scientific">Streptomyces vulcanius</name>
    <dbReference type="NCBI Taxonomy" id="1441876"/>
    <lineage>
        <taxon>Bacteria</taxon>
        <taxon>Bacillati</taxon>
        <taxon>Actinomycetota</taxon>
        <taxon>Actinomycetes</taxon>
        <taxon>Kitasatosporales</taxon>
        <taxon>Streptomycetaceae</taxon>
        <taxon>Streptomyces</taxon>
    </lineage>
</organism>
<dbReference type="PANTHER" id="PTHR11999">
    <property type="entry name" value="GROUP II PYRIDOXAL-5-PHOSPHATE DECARBOXYLASE"/>
    <property type="match status" value="1"/>
</dbReference>
<evidence type="ECO:0000256" key="4">
    <source>
        <dbReference type="ARBA" id="ARBA00022898"/>
    </source>
</evidence>
<evidence type="ECO:0000256" key="5">
    <source>
        <dbReference type="ARBA" id="ARBA00023239"/>
    </source>
</evidence>